<dbReference type="GO" id="GO:0003700">
    <property type="term" value="F:DNA-binding transcription factor activity"/>
    <property type="evidence" value="ECO:0007669"/>
    <property type="project" value="InterPro"/>
</dbReference>
<feature type="domain" description="HTH araC/xylS-type" evidence="6">
    <location>
        <begin position="425"/>
        <end position="523"/>
    </location>
</feature>
<sequence length="527" mass="61009">MKVILVDDEKGILDGLQVLIKRYISACKVVGVALNGLEGIKLIQEQKPDIVITDVRMPRADGLEMIRMLKEAGCQAKFIILSGYADFEYARRGIQLGVQFYLNKPVEVGELRDCIHNVMEVIKTEKAKLQEVENLRQEVHSRMQENSLRDIIDVGSENTDYVEELLRMASISIEGNFFVCALLELGNTFENLKEFVFEPVFRQIDHTFGQYRKVYRFRYSRGQIGLVVAHNRDIAYENLVGSIQRLRESLYRDLKLSMTVGIGTVHERAAGISRSFEEARYALSYKVIKGVDVVIPYPEIISLPGTSPSISEDMIVQLESGLDNMDETECVRIVREIFRQMELERGMSPVDLQLQCLNILLSSVRKMSFLQLQQNNFLGENILAPEDATRIRTMEQLEQWMVQVFRGIISFKVERKIPKKKDIITQIKEYVRDHYHDQISLADLSERFFINPYYLSQLFKQKTGDTYLNFLAQIRINKSMDLLEKTDLKVYEICQMVGYSDAQHFARLFEKLVGTKPSEYRKNSRRK</sequence>
<organism evidence="8 9">
    <name type="scientific">Paenibacillus rigui</name>
    <dbReference type="NCBI Taxonomy" id="554312"/>
    <lineage>
        <taxon>Bacteria</taxon>
        <taxon>Bacillati</taxon>
        <taxon>Bacillota</taxon>
        <taxon>Bacilli</taxon>
        <taxon>Bacillales</taxon>
        <taxon>Paenibacillaceae</taxon>
        <taxon>Paenibacillus</taxon>
    </lineage>
</organism>
<keyword evidence="2 8" id="KW-0238">DNA-binding</keyword>
<evidence type="ECO:0000256" key="3">
    <source>
        <dbReference type="ARBA" id="ARBA00023163"/>
    </source>
</evidence>
<dbReference type="InterPro" id="IPR018062">
    <property type="entry name" value="HTH_AraC-typ_CS"/>
</dbReference>
<keyword evidence="5" id="KW-0175">Coiled coil</keyword>
<evidence type="ECO:0000256" key="5">
    <source>
        <dbReference type="SAM" id="Coils"/>
    </source>
</evidence>
<evidence type="ECO:0000256" key="2">
    <source>
        <dbReference type="ARBA" id="ARBA00023125"/>
    </source>
</evidence>
<dbReference type="InterPro" id="IPR009057">
    <property type="entry name" value="Homeodomain-like_sf"/>
</dbReference>
<evidence type="ECO:0000256" key="4">
    <source>
        <dbReference type="PROSITE-ProRule" id="PRU00169"/>
    </source>
</evidence>
<dbReference type="InterPro" id="IPR011006">
    <property type="entry name" value="CheY-like_superfamily"/>
</dbReference>
<feature type="domain" description="Response regulatory" evidence="7">
    <location>
        <begin position="2"/>
        <end position="119"/>
    </location>
</feature>
<dbReference type="GO" id="GO:0000160">
    <property type="term" value="P:phosphorelay signal transduction system"/>
    <property type="evidence" value="ECO:0007669"/>
    <property type="project" value="InterPro"/>
</dbReference>
<gene>
    <name evidence="8" type="ORF">CF651_15005</name>
</gene>
<dbReference type="PROSITE" id="PS01124">
    <property type="entry name" value="HTH_ARAC_FAMILY_2"/>
    <property type="match status" value="1"/>
</dbReference>
<proteinExistence type="predicted"/>
<dbReference type="EMBL" id="NMQW01000021">
    <property type="protein sequence ID" value="OXM85487.1"/>
    <property type="molecule type" value="Genomic_DNA"/>
</dbReference>
<accession>A0A229UPK9</accession>
<dbReference type="PRINTS" id="PR00032">
    <property type="entry name" value="HTHARAC"/>
</dbReference>
<dbReference type="PANTHER" id="PTHR43280">
    <property type="entry name" value="ARAC-FAMILY TRANSCRIPTIONAL REGULATOR"/>
    <property type="match status" value="1"/>
</dbReference>
<dbReference type="SUPFAM" id="SSF46689">
    <property type="entry name" value="Homeodomain-like"/>
    <property type="match status" value="2"/>
</dbReference>
<comment type="caution">
    <text evidence="8">The sequence shown here is derived from an EMBL/GenBank/DDBJ whole genome shotgun (WGS) entry which is preliminary data.</text>
</comment>
<dbReference type="Pfam" id="PF12833">
    <property type="entry name" value="HTH_18"/>
    <property type="match status" value="1"/>
</dbReference>
<dbReference type="CDD" id="cd17536">
    <property type="entry name" value="REC_YesN-like"/>
    <property type="match status" value="1"/>
</dbReference>
<dbReference type="Proteomes" id="UP000215509">
    <property type="component" value="Unassembled WGS sequence"/>
</dbReference>
<dbReference type="InterPro" id="IPR018060">
    <property type="entry name" value="HTH_AraC"/>
</dbReference>
<dbReference type="OrthoDB" id="342399at2"/>
<dbReference type="Gene3D" id="3.40.50.2300">
    <property type="match status" value="1"/>
</dbReference>
<dbReference type="Pfam" id="PF17853">
    <property type="entry name" value="GGDEF_2"/>
    <property type="match status" value="1"/>
</dbReference>
<dbReference type="PROSITE" id="PS50110">
    <property type="entry name" value="RESPONSE_REGULATORY"/>
    <property type="match status" value="1"/>
</dbReference>
<dbReference type="AlphaFoldDB" id="A0A229UPK9"/>
<dbReference type="SMART" id="SM00448">
    <property type="entry name" value="REC"/>
    <property type="match status" value="1"/>
</dbReference>
<dbReference type="RefSeq" id="WP_094015683.1">
    <property type="nucleotide sequence ID" value="NZ_NMQW01000021.1"/>
</dbReference>
<feature type="coiled-coil region" evidence="5">
    <location>
        <begin position="115"/>
        <end position="142"/>
    </location>
</feature>
<dbReference type="InterPro" id="IPR001789">
    <property type="entry name" value="Sig_transdc_resp-reg_receiver"/>
</dbReference>
<feature type="modified residue" description="4-aspartylphosphate" evidence="4">
    <location>
        <position position="54"/>
    </location>
</feature>
<keyword evidence="1" id="KW-0805">Transcription regulation</keyword>
<dbReference type="PANTHER" id="PTHR43280:SF28">
    <property type="entry name" value="HTH-TYPE TRANSCRIPTIONAL ACTIVATOR RHAS"/>
    <property type="match status" value="1"/>
</dbReference>
<evidence type="ECO:0000313" key="9">
    <source>
        <dbReference type="Proteomes" id="UP000215509"/>
    </source>
</evidence>
<dbReference type="SMART" id="SM00342">
    <property type="entry name" value="HTH_ARAC"/>
    <property type="match status" value="1"/>
</dbReference>
<dbReference type="InterPro" id="IPR020449">
    <property type="entry name" value="Tscrpt_reg_AraC-type_HTH"/>
</dbReference>
<evidence type="ECO:0000259" key="6">
    <source>
        <dbReference type="PROSITE" id="PS01124"/>
    </source>
</evidence>
<dbReference type="GO" id="GO:0043565">
    <property type="term" value="F:sequence-specific DNA binding"/>
    <property type="evidence" value="ECO:0007669"/>
    <property type="project" value="InterPro"/>
</dbReference>
<dbReference type="Gene3D" id="1.10.10.60">
    <property type="entry name" value="Homeodomain-like"/>
    <property type="match status" value="2"/>
</dbReference>
<keyword evidence="9" id="KW-1185">Reference proteome</keyword>
<protein>
    <submittedName>
        <fullName evidence="8">DNA-binding response regulator</fullName>
    </submittedName>
</protein>
<name>A0A229UPK9_9BACL</name>
<reference evidence="8 9" key="1">
    <citation type="submission" date="2017-07" db="EMBL/GenBank/DDBJ databases">
        <title>Genome sequencing and assembly of Paenibacillus rigui.</title>
        <authorList>
            <person name="Mayilraj S."/>
        </authorList>
    </citation>
    <scope>NUCLEOTIDE SEQUENCE [LARGE SCALE GENOMIC DNA]</scope>
    <source>
        <strain evidence="8 9">JCM 16352</strain>
    </source>
</reference>
<dbReference type="InterPro" id="IPR041522">
    <property type="entry name" value="CdaR_GGDEF"/>
</dbReference>
<evidence type="ECO:0000313" key="8">
    <source>
        <dbReference type="EMBL" id="OXM85487.1"/>
    </source>
</evidence>
<evidence type="ECO:0000256" key="1">
    <source>
        <dbReference type="ARBA" id="ARBA00023015"/>
    </source>
</evidence>
<keyword evidence="3" id="KW-0804">Transcription</keyword>
<dbReference type="PROSITE" id="PS00041">
    <property type="entry name" value="HTH_ARAC_FAMILY_1"/>
    <property type="match status" value="1"/>
</dbReference>
<keyword evidence="4" id="KW-0597">Phosphoprotein</keyword>
<evidence type="ECO:0000259" key="7">
    <source>
        <dbReference type="PROSITE" id="PS50110"/>
    </source>
</evidence>
<dbReference type="Pfam" id="PF00072">
    <property type="entry name" value="Response_reg"/>
    <property type="match status" value="1"/>
</dbReference>
<dbReference type="SUPFAM" id="SSF52172">
    <property type="entry name" value="CheY-like"/>
    <property type="match status" value="1"/>
</dbReference>